<evidence type="ECO:0000256" key="1">
    <source>
        <dbReference type="SAM" id="MobiDB-lite"/>
    </source>
</evidence>
<accession>A0A5C3PAY9</accession>
<gene>
    <name evidence="2" type="ORF">K466DRAFT_151814</name>
</gene>
<feature type="region of interest" description="Disordered" evidence="1">
    <location>
        <begin position="132"/>
        <end position="172"/>
    </location>
</feature>
<evidence type="ECO:0000313" key="3">
    <source>
        <dbReference type="Proteomes" id="UP000308197"/>
    </source>
</evidence>
<sequence>MTRSVLLGRSVVNRGLAASGPIDQFQRRPTPGLHPLVRRQRVRPEPSPLARSATCVRFPAVAEDGEPHRARDPYATAVNADVDGVSWTDPSEKFNRMDPQGKYWSTPDIAFSEQRPAHLCYIHCTVVLPTPTDSDVSSVSPTTMPPSSASATAPPSSSSTATSTSTSPSAFQTTRNNVAGSSWFNDLLAGAGIISMPLKLLVHGVL</sequence>
<organism evidence="2 3">
    <name type="scientific">Polyporus arcularius HHB13444</name>
    <dbReference type="NCBI Taxonomy" id="1314778"/>
    <lineage>
        <taxon>Eukaryota</taxon>
        <taxon>Fungi</taxon>
        <taxon>Dikarya</taxon>
        <taxon>Basidiomycota</taxon>
        <taxon>Agaricomycotina</taxon>
        <taxon>Agaricomycetes</taxon>
        <taxon>Polyporales</taxon>
        <taxon>Polyporaceae</taxon>
        <taxon>Polyporus</taxon>
    </lineage>
</organism>
<feature type="compositionally biased region" description="Low complexity" evidence="1">
    <location>
        <begin position="132"/>
        <end position="170"/>
    </location>
</feature>
<name>A0A5C3PAY9_9APHY</name>
<protein>
    <submittedName>
        <fullName evidence="2">Uncharacterized protein</fullName>
    </submittedName>
</protein>
<proteinExistence type="predicted"/>
<reference evidence="2 3" key="1">
    <citation type="journal article" date="2019" name="Nat. Ecol. Evol.">
        <title>Megaphylogeny resolves global patterns of mushroom evolution.</title>
        <authorList>
            <person name="Varga T."/>
            <person name="Krizsan K."/>
            <person name="Foldi C."/>
            <person name="Dima B."/>
            <person name="Sanchez-Garcia M."/>
            <person name="Sanchez-Ramirez S."/>
            <person name="Szollosi G.J."/>
            <person name="Szarkandi J.G."/>
            <person name="Papp V."/>
            <person name="Albert L."/>
            <person name="Andreopoulos W."/>
            <person name="Angelini C."/>
            <person name="Antonin V."/>
            <person name="Barry K.W."/>
            <person name="Bougher N.L."/>
            <person name="Buchanan P."/>
            <person name="Buyck B."/>
            <person name="Bense V."/>
            <person name="Catcheside P."/>
            <person name="Chovatia M."/>
            <person name="Cooper J."/>
            <person name="Damon W."/>
            <person name="Desjardin D."/>
            <person name="Finy P."/>
            <person name="Geml J."/>
            <person name="Haridas S."/>
            <person name="Hughes K."/>
            <person name="Justo A."/>
            <person name="Karasinski D."/>
            <person name="Kautmanova I."/>
            <person name="Kiss B."/>
            <person name="Kocsube S."/>
            <person name="Kotiranta H."/>
            <person name="LaButti K.M."/>
            <person name="Lechner B.E."/>
            <person name="Liimatainen K."/>
            <person name="Lipzen A."/>
            <person name="Lukacs Z."/>
            <person name="Mihaltcheva S."/>
            <person name="Morgado L.N."/>
            <person name="Niskanen T."/>
            <person name="Noordeloos M.E."/>
            <person name="Ohm R.A."/>
            <person name="Ortiz-Santana B."/>
            <person name="Ovrebo C."/>
            <person name="Racz N."/>
            <person name="Riley R."/>
            <person name="Savchenko A."/>
            <person name="Shiryaev A."/>
            <person name="Soop K."/>
            <person name="Spirin V."/>
            <person name="Szebenyi C."/>
            <person name="Tomsovsky M."/>
            <person name="Tulloss R.E."/>
            <person name="Uehling J."/>
            <person name="Grigoriev I.V."/>
            <person name="Vagvolgyi C."/>
            <person name="Papp T."/>
            <person name="Martin F.M."/>
            <person name="Miettinen O."/>
            <person name="Hibbett D.S."/>
            <person name="Nagy L.G."/>
        </authorList>
    </citation>
    <scope>NUCLEOTIDE SEQUENCE [LARGE SCALE GENOMIC DNA]</scope>
    <source>
        <strain evidence="2 3">HHB13444</strain>
    </source>
</reference>
<dbReference type="InParanoid" id="A0A5C3PAY9"/>
<dbReference type="AlphaFoldDB" id="A0A5C3PAY9"/>
<dbReference type="EMBL" id="ML211200">
    <property type="protein sequence ID" value="TFK86421.1"/>
    <property type="molecule type" value="Genomic_DNA"/>
</dbReference>
<keyword evidence="3" id="KW-1185">Reference proteome</keyword>
<evidence type="ECO:0000313" key="2">
    <source>
        <dbReference type="EMBL" id="TFK86421.1"/>
    </source>
</evidence>
<dbReference type="Proteomes" id="UP000308197">
    <property type="component" value="Unassembled WGS sequence"/>
</dbReference>